<dbReference type="EMBL" id="HACG01007931">
    <property type="protein sequence ID" value="CEK54796.1"/>
    <property type="molecule type" value="Transcribed_RNA"/>
</dbReference>
<organism evidence="2">
    <name type="scientific">Arion vulgaris</name>
    <dbReference type="NCBI Taxonomy" id="1028688"/>
    <lineage>
        <taxon>Eukaryota</taxon>
        <taxon>Metazoa</taxon>
        <taxon>Spiralia</taxon>
        <taxon>Lophotrochozoa</taxon>
        <taxon>Mollusca</taxon>
        <taxon>Gastropoda</taxon>
        <taxon>Heterobranchia</taxon>
        <taxon>Euthyneura</taxon>
        <taxon>Panpulmonata</taxon>
        <taxon>Eupulmonata</taxon>
        <taxon>Stylommatophora</taxon>
        <taxon>Helicina</taxon>
        <taxon>Arionoidea</taxon>
        <taxon>Arionidae</taxon>
        <taxon>Arion</taxon>
    </lineage>
</organism>
<evidence type="ECO:0000313" key="2">
    <source>
        <dbReference type="EMBL" id="CEK54796.1"/>
    </source>
</evidence>
<protein>
    <submittedName>
        <fullName evidence="2">Uncharacterized protein</fullName>
    </submittedName>
</protein>
<dbReference type="AlphaFoldDB" id="A0A0B6YG78"/>
<feature type="non-terminal residue" evidence="2">
    <location>
        <position position="1"/>
    </location>
</feature>
<feature type="compositionally biased region" description="Pro residues" evidence="1">
    <location>
        <begin position="104"/>
        <end position="113"/>
    </location>
</feature>
<feature type="compositionally biased region" description="Basic residues" evidence="1">
    <location>
        <begin position="15"/>
        <end position="25"/>
    </location>
</feature>
<evidence type="ECO:0000256" key="1">
    <source>
        <dbReference type="SAM" id="MobiDB-lite"/>
    </source>
</evidence>
<gene>
    <name evidence="2" type="primary">ORF23658</name>
</gene>
<accession>A0A0B6YG78</accession>
<feature type="region of interest" description="Disordered" evidence="1">
    <location>
        <begin position="15"/>
        <end position="113"/>
    </location>
</feature>
<reference evidence="2" key="1">
    <citation type="submission" date="2014-12" db="EMBL/GenBank/DDBJ databases">
        <title>Insight into the proteome of Arion vulgaris.</title>
        <authorList>
            <person name="Aradska J."/>
            <person name="Bulat T."/>
            <person name="Smidak R."/>
            <person name="Sarate P."/>
            <person name="Gangsoo J."/>
            <person name="Sialana F."/>
            <person name="Bilban M."/>
            <person name="Lubec G."/>
        </authorList>
    </citation>
    <scope>NUCLEOTIDE SEQUENCE</scope>
    <source>
        <tissue evidence="2">Skin</tissue>
    </source>
</reference>
<feature type="non-terminal residue" evidence="2">
    <location>
        <position position="113"/>
    </location>
</feature>
<name>A0A0B6YG78_9EUPU</name>
<proteinExistence type="predicted"/>
<sequence length="113" mass="12566">LLKEERLFDQEQFFQHHHHHHHQQHLPHQQPRLSSHHLHNQHQYSHHQANSVITVGIPDQSHDGGGHHMTGSLTPPDKHNGDLVGLPSPGGLDMATITSTVQAPPSPLPTPSP</sequence>